<reference evidence="1 2" key="1">
    <citation type="submission" date="2020-07" db="EMBL/GenBank/DDBJ databases">
        <title>Novel species isolated from subtropical streams in China.</title>
        <authorList>
            <person name="Lu H."/>
        </authorList>
    </citation>
    <scope>NUCLEOTIDE SEQUENCE [LARGE SCALE GENOMIC DNA]</scope>
    <source>
        <strain evidence="1 2">FT3S</strain>
    </source>
</reference>
<dbReference type="InterPro" id="IPR014825">
    <property type="entry name" value="DNA_alkylation"/>
</dbReference>
<protein>
    <submittedName>
        <fullName evidence="1">DNA alkylation repair protein</fullName>
    </submittedName>
</protein>
<gene>
    <name evidence="1" type="ORF">H3H36_01635</name>
</gene>
<dbReference type="Pfam" id="PF08713">
    <property type="entry name" value="DNA_alkylation"/>
    <property type="match status" value="1"/>
</dbReference>
<evidence type="ECO:0000313" key="1">
    <source>
        <dbReference type="EMBL" id="MBA5604061.1"/>
    </source>
</evidence>
<proteinExistence type="predicted"/>
<evidence type="ECO:0000313" key="2">
    <source>
        <dbReference type="Proteomes" id="UP000566711"/>
    </source>
</evidence>
<comment type="caution">
    <text evidence="1">The sequence shown here is derived from an EMBL/GenBank/DDBJ whole genome shotgun (WGS) entry which is preliminary data.</text>
</comment>
<dbReference type="CDD" id="cd07064">
    <property type="entry name" value="AlkD_like_1"/>
    <property type="match status" value="1"/>
</dbReference>
<sequence>MSASALEAVRDALTAHAQAARAEAMRAYMRNQFLFLGVPTPLRRNCLKPILAELKGRGAAHLLALAKQLWALPEREYQYAALDLLALRHEELSIGNIPALLLLAQEKSWWDTVDGLASLIGEILAGQHDGMDAALTSPNMWLRRIAMLHQLGWRARTDSDRLFNYARTLAPEREFFIQKAIGWALRDYARHDPDAVAAFLRAEKNHLAPLSYREANKHLQHH</sequence>
<dbReference type="PANTHER" id="PTHR34070">
    <property type="entry name" value="ARMADILLO-TYPE FOLD"/>
    <property type="match status" value="1"/>
</dbReference>
<dbReference type="Gene3D" id="1.20.1660.10">
    <property type="entry name" value="Hypothetical protein (EF3068)"/>
    <property type="match status" value="1"/>
</dbReference>
<dbReference type="PANTHER" id="PTHR34070:SF1">
    <property type="entry name" value="DNA ALKYLATION REPAIR PROTEIN"/>
    <property type="match status" value="1"/>
</dbReference>
<dbReference type="EMBL" id="JACEZS010000001">
    <property type="protein sequence ID" value="MBA5604061.1"/>
    <property type="molecule type" value="Genomic_DNA"/>
</dbReference>
<accession>A0A7W2EDX8</accession>
<dbReference type="Proteomes" id="UP000566711">
    <property type="component" value="Unassembled WGS sequence"/>
</dbReference>
<keyword evidence="2" id="KW-1185">Reference proteome</keyword>
<name>A0A7W2EDX8_9BURK</name>
<dbReference type="SUPFAM" id="SSF48371">
    <property type="entry name" value="ARM repeat"/>
    <property type="match status" value="1"/>
</dbReference>
<dbReference type="AlphaFoldDB" id="A0A7W2EDX8"/>
<dbReference type="InterPro" id="IPR016024">
    <property type="entry name" value="ARM-type_fold"/>
</dbReference>
<dbReference type="Gene3D" id="1.25.40.290">
    <property type="entry name" value="ARM repeat domains"/>
    <property type="match status" value="1"/>
</dbReference>
<dbReference type="RefSeq" id="WP_182213235.1">
    <property type="nucleotide sequence ID" value="NZ_JACEZS010000001.1"/>
</dbReference>
<organism evidence="1 2">
    <name type="scientific">Rugamonas fusca</name>
    <dbReference type="NCBI Taxonomy" id="2758568"/>
    <lineage>
        <taxon>Bacteria</taxon>
        <taxon>Pseudomonadati</taxon>
        <taxon>Pseudomonadota</taxon>
        <taxon>Betaproteobacteria</taxon>
        <taxon>Burkholderiales</taxon>
        <taxon>Oxalobacteraceae</taxon>
        <taxon>Telluria group</taxon>
        <taxon>Rugamonas</taxon>
    </lineage>
</organism>